<dbReference type="Proteomes" id="UP000076720">
    <property type="component" value="Chromosome"/>
</dbReference>
<evidence type="ECO:0000313" key="6">
    <source>
        <dbReference type="Proteomes" id="UP000076720"/>
    </source>
</evidence>
<accession>A0ABN4PH05</accession>
<organism evidence="5 6">
    <name type="scientific">Streptomyces ambofaciens</name>
    <dbReference type="NCBI Taxonomy" id="1889"/>
    <lineage>
        <taxon>Bacteria</taxon>
        <taxon>Bacillati</taxon>
        <taxon>Actinomycetota</taxon>
        <taxon>Actinomycetes</taxon>
        <taxon>Kitasatosporales</taxon>
        <taxon>Streptomycetaceae</taxon>
        <taxon>Streptomyces</taxon>
    </lineage>
</organism>
<reference evidence="5 6" key="2">
    <citation type="journal article" date="2016" name="Genome Announc.">
        <title>Complete Genome Sequence of Streptomyces ambofaciens DSM 40697, a Paradigm for Genome Plasticity Studies.</title>
        <authorList>
            <person name="Thibessard A."/>
            <person name="Leblond P."/>
        </authorList>
    </citation>
    <scope>NUCLEOTIDE SEQUENCE [LARGE SCALE GENOMIC DNA]</scope>
    <source>
        <strain evidence="5 6">DSM 40697</strain>
    </source>
</reference>
<dbReference type="PANTHER" id="PTHR43156">
    <property type="entry name" value="STAGE II SPORULATION PROTEIN E-RELATED"/>
    <property type="match status" value="1"/>
</dbReference>
<feature type="compositionally biased region" description="Basic residues" evidence="2">
    <location>
        <begin position="216"/>
        <end position="228"/>
    </location>
</feature>
<evidence type="ECO:0000313" key="5">
    <source>
        <dbReference type="EMBL" id="ANB10587.1"/>
    </source>
</evidence>
<dbReference type="Gene3D" id="3.30.450.40">
    <property type="match status" value="1"/>
</dbReference>
<dbReference type="InterPro" id="IPR029016">
    <property type="entry name" value="GAF-like_dom_sf"/>
</dbReference>
<evidence type="ECO:0000256" key="2">
    <source>
        <dbReference type="SAM" id="MobiDB-lite"/>
    </source>
</evidence>
<gene>
    <name evidence="5" type="ORF">SAM40697_6634</name>
</gene>
<dbReference type="InterPro" id="IPR001932">
    <property type="entry name" value="PPM-type_phosphatase-like_dom"/>
</dbReference>
<keyword evidence="1" id="KW-0378">Hydrolase</keyword>
<dbReference type="InterPro" id="IPR036457">
    <property type="entry name" value="PPM-type-like_dom_sf"/>
</dbReference>
<keyword evidence="6" id="KW-1185">Reference proteome</keyword>
<dbReference type="RefSeq" id="WP_235614660.1">
    <property type="nucleotide sequence ID" value="NZ_CP012949.1"/>
</dbReference>
<evidence type="ECO:0000259" key="3">
    <source>
        <dbReference type="SMART" id="SM00065"/>
    </source>
</evidence>
<dbReference type="PANTHER" id="PTHR43156:SF2">
    <property type="entry name" value="STAGE II SPORULATION PROTEIN E"/>
    <property type="match status" value="1"/>
</dbReference>
<dbReference type="SMART" id="SM00331">
    <property type="entry name" value="PP2C_SIG"/>
    <property type="match status" value="1"/>
</dbReference>
<sequence>MRLIADVFDQVRTAFADGRAVCLRATVGPEPTTGLSAIRVVVRFPDTDEEAMWTAPGSARPTDTPAFPEATGTDPYSSLVQALADHDNEARAVVDMLDWYRTELETTNQGVLALHTELDAANRAQAELLTAEQAARELADTARRRLTFLSTASAALSSTLDHRTILHELAGLPVPEFAATAHVWLLDDRQELIALSKGTPDASELSADHPALRTARTGRTHHSTKPPHHPAAGQPARPLLSLPLSTGRATLGVLALTPSASAERFALDDIVMLTELARRAATALDNAQRYEHERDTAEILQRAMLTDLPAAPGLRMAARYLPASEGMNIGGDWYDAFLHPDGTLTTVIGDVTGHGLDAAILMGQLRHALRAYALQGHPPGALLTLLHTLMRSLQPDLYATAVVTQHRPGNPEVTWASAGHLPPLLRTPDGTVQILDNNVGSMLGLPLNQTVHDHQLTLAHGSTLLLYTDGLVERRAHGIDLGIHRLATALTNLTPQAAGTPEEAAETLLDELLHDSPRDDDICLLLCHAVHAAQAQPTRDSVASRRAM</sequence>
<dbReference type="SUPFAM" id="SSF81606">
    <property type="entry name" value="PP2C-like"/>
    <property type="match status" value="1"/>
</dbReference>
<proteinExistence type="predicted"/>
<dbReference type="Pfam" id="PF13492">
    <property type="entry name" value="GAF_3"/>
    <property type="match status" value="1"/>
</dbReference>
<dbReference type="Gene3D" id="3.60.40.10">
    <property type="entry name" value="PPM-type phosphatase domain"/>
    <property type="match status" value="1"/>
</dbReference>
<evidence type="ECO:0000256" key="1">
    <source>
        <dbReference type="ARBA" id="ARBA00022801"/>
    </source>
</evidence>
<reference evidence="6" key="1">
    <citation type="submission" date="2015-10" db="EMBL/GenBank/DDBJ databases">
        <title>Complete genome sequence of Streptomyces ambofaciens DSM 40697.</title>
        <authorList>
            <person name="Thibessard A."/>
            <person name="Leblond P."/>
        </authorList>
    </citation>
    <scope>NUCLEOTIDE SEQUENCE [LARGE SCALE GENOMIC DNA]</scope>
    <source>
        <strain evidence="6">DSM 40697</strain>
    </source>
</reference>
<feature type="region of interest" description="Disordered" evidence="2">
    <location>
        <begin position="216"/>
        <end position="240"/>
    </location>
</feature>
<dbReference type="EMBL" id="CP012949">
    <property type="protein sequence ID" value="ANB10587.1"/>
    <property type="molecule type" value="Genomic_DNA"/>
</dbReference>
<dbReference type="InterPro" id="IPR052016">
    <property type="entry name" value="Bact_Sigma-Reg"/>
</dbReference>
<feature type="domain" description="PPM-type phosphatase" evidence="4">
    <location>
        <begin position="311"/>
        <end position="529"/>
    </location>
</feature>
<protein>
    <submittedName>
        <fullName evidence="5">Phosphatase</fullName>
    </submittedName>
</protein>
<name>A0ABN4PH05_STRAM</name>
<feature type="domain" description="GAF" evidence="3">
    <location>
        <begin position="130"/>
        <end position="294"/>
    </location>
</feature>
<dbReference type="SMART" id="SM00065">
    <property type="entry name" value="GAF"/>
    <property type="match status" value="1"/>
</dbReference>
<dbReference type="InterPro" id="IPR003018">
    <property type="entry name" value="GAF"/>
</dbReference>
<evidence type="ECO:0000259" key="4">
    <source>
        <dbReference type="SMART" id="SM00331"/>
    </source>
</evidence>
<dbReference type="Pfam" id="PF07228">
    <property type="entry name" value="SpoIIE"/>
    <property type="match status" value="1"/>
</dbReference>
<dbReference type="SUPFAM" id="SSF55781">
    <property type="entry name" value="GAF domain-like"/>
    <property type="match status" value="1"/>
</dbReference>